<evidence type="ECO:0000313" key="7">
    <source>
        <dbReference type="EMBL" id="TCO43206.1"/>
    </source>
</evidence>
<name>A0A4R2IG70_9GAMM</name>
<dbReference type="OrthoDB" id="9802264at2"/>
<keyword evidence="1" id="KW-0813">Transport</keyword>
<dbReference type="GO" id="GO:0005524">
    <property type="term" value="F:ATP binding"/>
    <property type="evidence" value="ECO:0007669"/>
    <property type="project" value="UniProtKB-KW"/>
</dbReference>
<dbReference type="GO" id="GO:0043190">
    <property type="term" value="C:ATP-binding cassette (ABC) transporter complex"/>
    <property type="evidence" value="ECO:0007669"/>
    <property type="project" value="InterPro"/>
</dbReference>
<keyword evidence="3 7" id="KW-0067">ATP-binding</keyword>
<evidence type="ECO:0000259" key="6">
    <source>
        <dbReference type="PROSITE" id="PS50893"/>
    </source>
</evidence>
<dbReference type="InterPro" id="IPR017871">
    <property type="entry name" value="ABC_transporter-like_CS"/>
</dbReference>
<dbReference type="GO" id="GO:0016887">
    <property type="term" value="F:ATP hydrolysis activity"/>
    <property type="evidence" value="ECO:0007669"/>
    <property type="project" value="InterPro"/>
</dbReference>
<evidence type="ECO:0000256" key="2">
    <source>
        <dbReference type="ARBA" id="ARBA00022741"/>
    </source>
</evidence>
<dbReference type="AlphaFoldDB" id="A0A4R2IG70"/>
<keyword evidence="2" id="KW-0547">Nucleotide-binding</keyword>
<dbReference type="NCBIfam" id="TIGR00968">
    <property type="entry name" value="3a0106s01"/>
    <property type="match status" value="1"/>
</dbReference>
<dbReference type="GO" id="GO:0015697">
    <property type="term" value="P:quaternary ammonium group transport"/>
    <property type="evidence" value="ECO:0007669"/>
    <property type="project" value="UniProtKB-ARBA"/>
</dbReference>
<dbReference type="FunFam" id="3.40.50.300:FF:000425">
    <property type="entry name" value="Probable ABC transporter, ATP-binding subunit"/>
    <property type="match status" value="1"/>
</dbReference>
<evidence type="ECO:0000256" key="4">
    <source>
        <dbReference type="ARBA" id="ARBA00022967"/>
    </source>
</evidence>
<dbReference type="Proteomes" id="UP000294862">
    <property type="component" value="Unassembled WGS sequence"/>
</dbReference>
<dbReference type="Gene3D" id="3.40.50.300">
    <property type="entry name" value="P-loop containing nucleotide triphosphate hydrolases"/>
    <property type="match status" value="1"/>
</dbReference>
<dbReference type="InterPro" id="IPR005666">
    <property type="entry name" value="Sulph_transpt1"/>
</dbReference>
<dbReference type="SUPFAM" id="SSF52540">
    <property type="entry name" value="P-loop containing nucleoside triphosphate hydrolases"/>
    <property type="match status" value="1"/>
</dbReference>
<gene>
    <name evidence="7" type="ORF">EV148_101625</name>
</gene>
<dbReference type="SMART" id="SM00382">
    <property type="entry name" value="AAA"/>
    <property type="match status" value="1"/>
</dbReference>
<evidence type="ECO:0000313" key="8">
    <source>
        <dbReference type="Proteomes" id="UP000294862"/>
    </source>
</evidence>
<dbReference type="PROSITE" id="PS00211">
    <property type="entry name" value="ABC_TRANSPORTER_1"/>
    <property type="match status" value="1"/>
</dbReference>
<dbReference type="InterPro" id="IPR003593">
    <property type="entry name" value="AAA+_ATPase"/>
</dbReference>
<keyword evidence="8" id="KW-1185">Reference proteome</keyword>
<dbReference type="PROSITE" id="PS50893">
    <property type="entry name" value="ABC_TRANSPORTER_2"/>
    <property type="match status" value="1"/>
</dbReference>
<dbReference type="InterPro" id="IPR003439">
    <property type="entry name" value="ABC_transporter-like_ATP-bd"/>
</dbReference>
<organism evidence="7 8">
    <name type="scientific">Dokdonella fugitiva</name>
    <dbReference type="NCBI Taxonomy" id="328517"/>
    <lineage>
        <taxon>Bacteria</taxon>
        <taxon>Pseudomonadati</taxon>
        <taxon>Pseudomonadota</taxon>
        <taxon>Gammaproteobacteria</taxon>
        <taxon>Lysobacterales</taxon>
        <taxon>Rhodanobacteraceae</taxon>
        <taxon>Dokdonella</taxon>
    </lineage>
</organism>
<proteinExistence type="predicted"/>
<feature type="domain" description="ABC transporter" evidence="6">
    <location>
        <begin position="3"/>
        <end position="237"/>
    </location>
</feature>
<sequence>MSIELSAIEYRYRDATALAGIDLTIESGELLALLGPSGCGKTTLLRTIAGLEFPDRGRVRFEGRDVTALGARKRHVGFVFQHYALFNHLTVFENVAFGLRVRGWFRRPRRAELERKVGELLELVQLREFARRYPAQLSGGQRQRVALARALAVEPHILLLDEPFGALDARVRADLRRWLRDLHDRIHVTSVFVTHDQEEAFELADRIAVMNKGRIEQIGSSETLYTRPASPFVCRFLGEVNELAAAIHARWTGIDDERVVAFVRPHDLDFVPAERGEGARIESVRDLGATVRIEALDPRLARPLVALHDRARYEAAPLERGRLVVPSARRQVLFRGDEPLADTGARVGHVLRDLLLTQR</sequence>
<dbReference type="InterPro" id="IPR050093">
    <property type="entry name" value="ABC_SmlMolc_Importer"/>
</dbReference>
<dbReference type="InterPro" id="IPR027417">
    <property type="entry name" value="P-loop_NTPase"/>
</dbReference>
<evidence type="ECO:0000256" key="1">
    <source>
        <dbReference type="ARBA" id="ARBA00022448"/>
    </source>
</evidence>
<keyword evidence="5" id="KW-0764">Sulfate transport</keyword>
<dbReference type="PANTHER" id="PTHR42781:SF4">
    <property type="entry name" value="SPERMIDINE_PUTRESCINE IMPORT ATP-BINDING PROTEIN POTA"/>
    <property type="match status" value="1"/>
</dbReference>
<dbReference type="Pfam" id="PF00005">
    <property type="entry name" value="ABC_tran"/>
    <property type="match status" value="1"/>
</dbReference>
<protein>
    <submittedName>
        <fullName evidence="7">Sulfate transport system ATP-binding protein</fullName>
    </submittedName>
</protein>
<dbReference type="EMBL" id="SLWQ01000001">
    <property type="protein sequence ID" value="TCO43206.1"/>
    <property type="molecule type" value="Genomic_DNA"/>
</dbReference>
<evidence type="ECO:0000256" key="3">
    <source>
        <dbReference type="ARBA" id="ARBA00022840"/>
    </source>
</evidence>
<dbReference type="RefSeq" id="WP_131993290.1">
    <property type="nucleotide sequence ID" value="NZ_SLWQ01000001.1"/>
</dbReference>
<dbReference type="PANTHER" id="PTHR42781">
    <property type="entry name" value="SPERMIDINE/PUTRESCINE IMPORT ATP-BINDING PROTEIN POTA"/>
    <property type="match status" value="1"/>
</dbReference>
<accession>A0A4R2IG70</accession>
<comment type="caution">
    <text evidence="7">The sequence shown here is derived from an EMBL/GenBank/DDBJ whole genome shotgun (WGS) entry which is preliminary data.</text>
</comment>
<dbReference type="GO" id="GO:0015419">
    <property type="term" value="F:ABC-type sulfate transporter activity"/>
    <property type="evidence" value="ECO:0007669"/>
    <property type="project" value="InterPro"/>
</dbReference>
<reference evidence="7 8" key="1">
    <citation type="journal article" date="2015" name="Stand. Genomic Sci.">
        <title>Genomic Encyclopedia of Bacterial and Archaeal Type Strains, Phase III: the genomes of soil and plant-associated and newly described type strains.</title>
        <authorList>
            <person name="Whitman W.B."/>
            <person name="Woyke T."/>
            <person name="Klenk H.P."/>
            <person name="Zhou Y."/>
            <person name="Lilburn T.G."/>
            <person name="Beck B.J."/>
            <person name="De Vos P."/>
            <person name="Vandamme P."/>
            <person name="Eisen J.A."/>
            <person name="Garrity G."/>
            <person name="Hugenholtz P."/>
            <person name="Kyrpides N.C."/>
        </authorList>
    </citation>
    <scope>NUCLEOTIDE SEQUENCE [LARGE SCALE GENOMIC DNA]</scope>
    <source>
        <strain evidence="7 8">A3</strain>
    </source>
</reference>
<keyword evidence="4" id="KW-1278">Translocase</keyword>
<evidence type="ECO:0000256" key="5">
    <source>
        <dbReference type="ARBA" id="ARBA00023032"/>
    </source>
</evidence>